<dbReference type="InterPro" id="IPR032812">
    <property type="entry name" value="SbsA_Ig"/>
</dbReference>
<reference evidence="3 4" key="1">
    <citation type="submission" date="2017-01" db="EMBL/GenBank/DDBJ databases">
        <title>A new Hymenobacter.</title>
        <authorList>
            <person name="Liang Y."/>
            <person name="Feng F."/>
        </authorList>
    </citation>
    <scope>NUCLEOTIDE SEQUENCE [LARGE SCALE GENOMIC DNA]</scope>
    <source>
        <strain evidence="3">MIMBbqt21</strain>
    </source>
</reference>
<feature type="domain" description="SbsA Ig-like" evidence="2">
    <location>
        <begin position="12"/>
        <end position="51"/>
    </location>
</feature>
<evidence type="ECO:0000313" key="4">
    <source>
        <dbReference type="Proteomes" id="UP000194873"/>
    </source>
</evidence>
<keyword evidence="4" id="KW-1185">Reference proteome</keyword>
<proteinExistence type="predicted"/>
<dbReference type="EMBL" id="MTSE01000016">
    <property type="protein sequence ID" value="OUJ71420.1"/>
    <property type="molecule type" value="Genomic_DNA"/>
</dbReference>
<evidence type="ECO:0000256" key="1">
    <source>
        <dbReference type="ARBA" id="ARBA00022729"/>
    </source>
</evidence>
<evidence type="ECO:0000259" key="2">
    <source>
        <dbReference type="Pfam" id="PF13205"/>
    </source>
</evidence>
<protein>
    <recommendedName>
        <fullName evidence="2">SbsA Ig-like domain-containing protein</fullName>
    </recommendedName>
</protein>
<dbReference type="Pfam" id="PF13205">
    <property type="entry name" value="Big_5"/>
    <property type="match status" value="1"/>
</dbReference>
<evidence type="ECO:0000313" key="3">
    <source>
        <dbReference type="EMBL" id="OUJ71420.1"/>
    </source>
</evidence>
<sequence>MKVYGQQASGRKAGTATVSGNTLTFNPAADFKPGETVFTTLTAAVQSSSGASRAGIPVPDRHHA</sequence>
<gene>
    <name evidence="3" type="ORF">BXP70_21940</name>
</gene>
<organism evidence="3 4">
    <name type="scientific">Hymenobacter crusticola</name>
    <dbReference type="NCBI Taxonomy" id="1770526"/>
    <lineage>
        <taxon>Bacteria</taxon>
        <taxon>Pseudomonadati</taxon>
        <taxon>Bacteroidota</taxon>
        <taxon>Cytophagia</taxon>
        <taxon>Cytophagales</taxon>
        <taxon>Hymenobacteraceae</taxon>
        <taxon>Hymenobacter</taxon>
    </lineage>
</organism>
<name>A0A243W8L6_9BACT</name>
<comment type="caution">
    <text evidence="3">The sequence shown here is derived from an EMBL/GenBank/DDBJ whole genome shotgun (WGS) entry which is preliminary data.</text>
</comment>
<accession>A0A243W8L6</accession>
<keyword evidence="1" id="KW-0732">Signal</keyword>
<dbReference type="AlphaFoldDB" id="A0A243W8L6"/>
<dbReference type="Proteomes" id="UP000194873">
    <property type="component" value="Unassembled WGS sequence"/>
</dbReference>